<evidence type="ECO:0000313" key="2">
    <source>
        <dbReference type="EMBL" id="QEK78317.1"/>
    </source>
</evidence>
<dbReference type="EMBL" id="CP023154">
    <property type="protein sequence ID" value="QEK78317.1"/>
    <property type="molecule type" value="Genomic_DNA"/>
</dbReference>
<dbReference type="InterPro" id="IPR004183">
    <property type="entry name" value="Xdiol_dOase_suB"/>
</dbReference>
<feature type="domain" description="Extradiol ring-cleavage dioxygenase class III enzyme subunit B" evidence="1">
    <location>
        <begin position="22"/>
        <end position="251"/>
    </location>
</feature>
<dbReference type="CDD" id="cd07952">
    <property type="entry name" value="ED_3B_like"/>
    <property type="match status" value="1"/>
</dbReference>
<reference evidence="2 3" key="1">
    <citation type="submission" date="2017-08" db="EMBL/GenBank/DDBJ databases">
        <title>Resequencing and Reannotation of the genome of Pyrococcus furiosus type strain DSM3638.</title>
        <authorList>
            <person name="Reichelt R.M."/>
            <person name="Bunk B."/>
        </authorList>
    </citation>
    <scope>NUCLEOTIDE SEQUENCE [LARGE SCALE GENOMIC DNA]</scope>
    <source>
        <strain evidence="2 3">DSM 3638</strain>
    </source>
</reference>
<name>A0A5C0XN45_PYRFU</name>
<gene>
    <name evidence="2" type="ORF">PFDSM3638_03070</name>
</gene>
<dbReference type="OrthoDB" id="55814at2157"/>
<dbReference type="GeneID" id="41712417"/>
<dbReference type="AlphaFoldDB" id="A0A5C0XN45"/>
<dbReference type="Proteomes" id="UP000324354">
    <property type="component" value="Chromosome"/>
</dbReference>
<evidence type="ECO:0000259" key="1">
    <source>
        <dbReference type="Pfam" id="PF02900"/>
    </source>
</evidence>
<dbReference type="Gene3D" id="3.40.830.10">
    <property type="entry name" value="LigB-like"/>
    <property type="match status" value="1"/>
</dbReference>
<evidence type="ECO:0000313" key="3">
    <source>
        <dbReference type="Proteomes" id="UP000324354"/>
    </source>
</evidence>
<keyword evidence="2" id="KW-0223">Dioxygenase</keyword>
<keyword evidence="2" id="KW-0560">Oxidoreductase</keyword>
<dbReference type="GO" id="GO:0016702">
    <property type="term" value="F:oxidoreductase activity, acting on single donors with incorporation of molecular oxygen, incorporation of two atoms of oxygen"/>
    <property type="evidence" value="ECO:0007669"/>
    <property type="project" value="UniProtKB-ARBA"/>
</dbReference>
<dbReference type="GeneID" id="13302424"/>
<dbReference type="SUPFAM" id="SSF53213">
    <property type="entry name" value="LigB-like"/>
    <property type="match status" value="1"/>
</dbReference>
<dbReference type="RefSeq" id="WP_014835182.1">
    <property type="nucleotide sequence ID" value="NC_003413.1"/>
</dbReference>
<accession>A0A5C0XN45</accession>
<dbReference type="Pfam" id="PF02900">
    <property type="entry name" value="LigB"/>
    <property type="match status" value="1"/>
</dbReference>
<sequence length="263" mass="30171">MLRYMAIMPHGNEAVYPIDEDSKILNANLKKIGEELKDVESYVLITPHNVRSSEAIAIVIAENLIPWLLFNDVPIPVESEYKTDVELAREIYLSSKDKFPVVDVNFASARGRYSRFPLTWGEMIPLHFLRKKPLVLISPPREVKREVLVEFGKHLGRVLEGSEKEVALIVSADHGHAHDPKGPYGYAKESKEYDSLIYRLMQNMDFSRLLELENDFIEKAKPDSYWSLLIAHGVMQEVKFSKVVHISYACPTYYGMLSALFKR</sequence>
<organism evidence="2 3">
    <name type="scientific">Pyrococcus furiosus (strain ATCC 43587 / DSM 3638 / JCM 8422 / Vc1)</name>
    <dbReference type="NCBI Taxonomy" id="186497"/>
    <lineage>
        <taxon>Archaea</taxon>
        <taxon>Methanobacteriati</taxon>
        <taxon>Methanobacteriota</taxon>
        <taxon>Thermococci</taxon>
        <taxon>Thermococcales</taxon>
        <taxon>Thermococcaceae</taxon>
        <taxon>Pyrococcus</taxon>
    </lineage>
</organism>
<dbReference type="GO" id="GO:0008198">
    <property type="term" value="F:ferrous iron binding"/>
    <property type="evidence" value="ECO:0007669"/>
    <property type="project" value="InterPro"/>
</dbReference>
<proteinExistence type="predicted"/>
<protein>
    <submittedName>
        <fullName evidence="2">Extradiol dioxygenase</fullName>
    </submittedName>
</protein>